<organism evidence="2 3">
    <name type="scientific">Pontibaca salina</name>
    <dbReference type="NCBI Taxonomy" id="2795731"/>
    <lineage>
        <taxon>Bacteria</taxon>
        <taxon>Pseudomonadati</taxon>
        <taxon>Pseudomonadota</taxon>
        <taxon>Alphaproteobacteria</taxon>
        <taxon>Rhodobacterales</taxon>
        <taxon>Roseobacteraceae</taxon>
        <taxon>Pontibaca</taxon>
    </lineage>
</organism>
<evidence type="ECO:0000313" key="3">
    <source>
        <dbReference type="Proteomes" id="UP000613255"/>
    </source>
</evidence>
<feature type="chain" id="PRO_5037281030" description="DUF1214 domain-containing protein" evidence="1">
    <location>
        <begin position="20"/>
        <end position="208"/>
    </location>
</feature>
<evidence type="ECO:0000256" key="1">
    <source>
        <dbReference type="SAM" id="SignalP"/>
    </source>
</evidence>
<name>A0A934HPH4_9RHOB</name>
<dbReference type="EMBL" id="JAEIJD010000014">
    <property type="protein sequence ID" value="MBI6630811.1"/>
    <property type="molecule type" value="Genomic_DNA"/>
</dbReference>
<reference evidence="2" key="1">
    <citation type="submission" date="2020-12" db="EMBL/GenBank/DDBJ databases">
        <title>Pontibaca salina gen. nov., sp. nov., isolated from marine sediment.</title>
        <authorList>
            <person name="Bo J."/>
            <person name="Wang S."/>
            <person name="Song X."/>
            <person name="Du Z."/>
        </authorList>
    </citation>
    <scope>NUCLEOTIDE SEQUENCE</scope>
    <source>
        <strain evidence="2">S1109L</strain>
    </source>
</reference>
<dbReference type="AlphaFoldDB" id="A0A934HPH4"/>
<accession>A0A934HPH4</accession>
<keyword evidence="1" id="KW-0732">Signal</keyword>
<dbReference type="Proteomes" id="UP000613255">
    <property type="component" value="Unassembled WGS sequence"/>
</dbReference>
<keyword evidence="3" id="KW-1185">Reference proteome</keyword>
<dbReference type="RefSeq" id="WP_198686837.1">
    <property type="nucleotide sequence ID" value="NZ_JAEIJD010000014.1"/>
</dbReference>
<comment type="caution">
    <text evidence="2">The sequence shown here is derived from an EMBL/GenBank/DDBJ whole genome shotgun (WGS) entry which is preliminary data.</text>
</comment>
<proteinExistence type="predicted"/>
<evidence type="ECO:0000313" key="2">
    <source>
        <dbReference type="EMBL" id="MBI6630811.1"/>
    </source>
</evidence>
<feature type="signal peptide" evidence="1">
    <location>
        <begin position="1"/>
        <end position="19"/>
    </location>
</feature>
<sequence length="208" mass="22612">MLRKTYATLLFVLATSVAAQTPTPEEIAALVDQRVSALNPYGELLNDPDPERSLAAMQIMLESGNAELTRMALEFGLLSPNPVVRRAAVEAHLKSGPTLTLKFEGGDDPDPNFTSTVVGYYSGSTEPGNQGYWKIKVGEYSADDGCYLHVNARSGCFVTVNSDGVYFTHDQYKMLAARTDVTDEGLLKGFAKIYKVAEPVPLTVQLID</sequence>
<protein>
    <recommendedName>
        <fullName evidence="4">DUF1214 domain-containing protein</fullName>
    </recommendedName>
</protein>
<gene>
    <name evidence="2" type="ORF">JAO82_13070</name>
</gene>
<evidence type="ECO:0008006" key="4">
    <source>
        <dbReference type="Google" id="ProtNLM"/>
    </source>
</evidence>